<feature type="compositionally biased region" description="Basic and acidic residues" evidence="1">
    <location>
        <begin position="257"/>
        <end position="275"/>
    </location>
</feature>
<organism evidence="3 4">
    <name type="scientific">Knufia obscura</name>
    <dbReference type="NCBI Taxonomy" id="1635080"/>
    <lineage>
        <taxon>Eukaryota</taxon>
        <taxon>Fungi</taxon>
        <taxon>Dikarya</taxon>
        <taxon>Ascomycota</taxon>
        <taxon>Pezizomycotina</taxon>
        <taxon>Eurotiomycetes</taxon>
        <taxon>Chaetothyriomycetidae</taxon>
        <taxon>Chaetothyriales</taxon>
        <taxon>Trichomeriaceae</taxon>
        <taxon>Knufia</taxon>
    </lineage>
</organism>
<keyword evidence="2" id="KW-0472">Membrane</keyword>
<evidence type="ECO:0000313" key="3">
    <source>
        <dbReference type="EMBL" id="KAK5936609.1"/>
    </source>
</evidence>
<dbReference type="EMBL" id="JAVHJV010000026">
    <property type="protein sequence ID" value="KAK5936609.1"/>
    <property type="molecule type" value="Genomic_DNA"/>
</dbReference>
<proteinExistence type="predicted"/>
<feature type="region of interest" description="Disordered" evidence="1">
    <location>
        <begin position="251"/>
        <end position="275"/>
    </location>
</feature>
<evidence type="ECO:0000256" key="1">
    <source>
        <dbReference type="SAM" id="MobiDB-lite"/>
    </source>
</evidence>
<evidence type="ECO:0000313" key="4">
    <source>
        <dbReference type="Proteomes" id="UP001334248"/>
    </source>
</evidence>
<dbReference type="RefSeq" id="XP_064724699.1">
    <property type="nucleotide sequence ID" value="XM_064879525.1"/>
</dbReference>
<comment type="caution">
    <text evidence="3">The sequence shown here is derived from an EMBL/GenBank/DDBJ whole genome shotgun (WGS) entry which is preliminary data.</text>
</comment>
<name>A0ABR0R8Y8_9EURO</name>
<sequence length="376" mass="41917">MSSLLIKTNLPLWVWIVIIAIGSVVVLGTFAFVLRRWIVRRRQAAFVDTFGDEGLPQRKVTVRRGRVVEHSKYLSLTGSKYGLNAFGTGDGDGNSRAGARSKSPFEWFSTLTDRSQSRISQITQTTTANETPSIYRMLSSPNAQRVYQRRDLNYSSTRVAATNNGDGVTVSFIDEPTSPSPIVRNFSRSFSRHGNLSNFFPCQPTLSSVEEFSTYTFVIGNRRSYGAKYASKERDTKTSMLSMNAQLPAMSQFPHPPQREHQEEVGPKVSSTDHEPLQYSHSEALQVPSGAAHNITRSSSGKHTLRRPHASSHNSLVGSTQMSRQPSDITALPEAPTHVQINDCWDTKSVLDPVRSSRQKDKVLRKKALRKAEMVT</sequence>
<dbReference type="Proteomes" id="UP001334248">
    <property type="component" value="Unassembled WGS sequence"/>
</dbReference>
<feature type="region of interest" description="Disordered" evidence="1">
    <location>
        <begin position="288"/>
        <end position="327"/>
    </location>
</feature>
<evidence type="ECO:0000256" key="2">
    <source>
        <dbReference type="SAM" id="Phobius"/>
    </source>
</evidence>
<feature type="transmembrane region" description="Helical" evidence="2">
    <location>
        <begin position="12"/>
        <end position="34"/>
    </location>
</feature>
<keyword evidence="2" id="KW-1133">Transmembrane helix</keyword>
<feature type="region of interest" description="Disordered" evidence="1">
    <location>
        <begin position="354"/>
        <end position="376"/>
    </location>
</feature>
<gene>
    <name evidence="3" type="ORF">PMZ80_011137</name>
</gene>
<reference evidence="3 4" key="1">
    <citation type="journal article" date="2023" name="Res Sq">
        <title>Genomic and morphological characterization of Knufia obscura isolated from the Mars 2020 spacecraft assembly facility.</title>
        <authorList>
            <person name="Chander A.M."/>
            <person name="Teixeira M.M."/>
            <person name="Singh N.K."/>
            <person name="Williams M.P."/>
            <person name="Parker C.W."/>
            <person name="Leo P."/>
            <person name="Stajich J.E."/>
            <person name="Torok T."/>
            <person name="Tighe S."/>
            <person name="Mason C.E."/>
            <person name="Venkateswaran K."/>
        </authorList>
    </citation>
    <scope>NUCLEOTIDE SEQUENCE [LARGE SCALE GENOMIC DNA]</scope>
    <source>
        <strain evidence="3 4">CCFEE 5817</strain>
    </source>
</reference>
<accession>A0ABR0R8Y8</accession>
<dbReference type="GeneID" id="90004586"/>
<feature type="compositionally biased region" description="Polar residues" evidence="1">
    <location>
        <begin position="311"/>
        <end position="327"/>
    </location>
</feature>
<keyword evidence="2" id="KW-0812">Transmembrane</keyword>
<keyword evidence="4" id="KW-1185">Reference proteome</keyword>
<protein>
    <submittedName>
        <fullName evidence="3">Uncharacterized protein</fullName>
    </submittedName>
</protein>